<comment type="catalytic activity">
    <reaction evidence="1">
        <text>ATP + protein L-histidine = ADP + protein N-phospho-L-histidine.</text>
        <dbReference type="EC" id="2.7.13.3"/>
    </reaction>
</comment>
<dbReference type="PRINTS" id="PR00344">
    <property type="entry name" value="BCTRLSENSOR"/>
</dbReference>
<evidence type="ECO:0000313" key="12">
    <source>
        <dbReference type="Proteomes" id="UP000014155"/>
    </source>
</evidence>
<dbReference type="SMART" id="SM00387">
    <property type="entry name" value="HATPase_c"/>
    <property type="match status" value="1"/>
</dbReference>
<dbReference type="PROSITE" id="PS50109">
    <property type="entry name" value="HIS_KIN"/>
    <property type="match status" value="1"/>
</dbReference>
<dbReference type="InterPro" id="IPR003594">
    <property type="entry name" value="HATPase_dom"/>
</dbReference>
<evidence type="ECO:0000313" key="11">
    <source>
        <dbReference type="EMBL" id="EMS69410.1"/>
    </source>
</evidence>
<dbReference type="InterPro" id="IPR036890">
    <property type="entry name" value="HATPase_C_sf"/>
</dbReference>
<keyword evidence="4" id="KW-0597">Phosphoprotein</keyword>
<dbReference type="Gene3D" id="3.30.450.20">
    <property type="entry name" value="PAS domain"/>
    <property type="match status" value="2"/>
</dbReference>
<evidence type="ECO:0000256" key="7">
    <source>
        <dbReference type="ARBA" id="ARBA00023012"/>
    </source>
</evidence>
<dbReference type="PANTHER" id="PTHR34220">
    <property type="entry name" value="SENSOR HISTIDINE KINASE YPDA"/>
    <property type="match status" value="1"/>
</dbReference>
<gene>
    <name evidence="11" type="ORF">CTER_4990</name>
</gene>
<evidence type="ECO:0000256" key="1">
    <source>
        <dbReference type="ARBA" id="ARBA00000085"/>
    </source>
</evidence>
<sequence length="605" mass="69103">MKNKLIGNISQYIKNLKLRQKLLISYIVLIVIPLFIYSFITYSSFSDILKEKALFSADKSYSQAYSFISDKLLKVVKTMDVVVQDDIINQIANVSTENTDIFQQMSDMNHMTAFLHNLEDKSVVDKIRLYVKDGLIYANKSDVKTSPLFNINDIEDKIWYEKLKQSGNRILWCPPAYFSDNEEIAENTVSAVTFLRSSTDYSKIIALFRVDIAKSKLFEIISNANTVENSITYIQNSEGDIVLASDNRPAADFKVDNSLVIGQSNSETWNTARINNKNSFFHSKLISGTTWYMVTVIPYREIFSETAKIRNQTLIQVFFIASIAYLLAFLLSTSITGRISQLIGKMRSVQSGNLSQITKTVDKDEIGELIENYNYMISRIKLLLEEQYALGKEVKNFELKVLQAQINPHFLYNTLDMVICLSQENKYNEIESSVKALAKFYKLSLSKGKELVRIEDELYHVSFFVDIQNIRFNNKINFIIDMDEYIKDFEILKITLQPIVENAIVHGIQGKESKEGTIVISGSLDNDEILLLVNDDGVGIPEDRLDMITRGKLRSSSGSSYGIKNINERLKLFYGDKYGLSYKSEYGRGTTVEIRIPAKLTDDIY</sequence>
<evidence type="ECO:0000256" key="8">
    <source>
        <dbReference type="SAM" id="Phobius"/>
    </source>
</evidence>
<evidence type="ECO:0000259" key="10">
    <source>
        <dbReference type="PROSITE" id="PS50885"/>
    </source>
</evidence>
<evidence type="ECO:0000259" key="9">
    <source>
        <dbReference type="PROSITE" id="PS50109"/>
    </source>
</evidence>
<dbReference type="PATRIC" id="fig|1195236.3.peg.5185"/>
<dbReference type="CDD" id="cd06225">
    <property type="entry name" value="HAMP"/>
    <property type="match status" value="1"/>
</dbReference>
<accession>S0FF86</accession>
<dbReference type="InterPro" id="IPR003660">
    <property type="entry name" value="HAMP_dom"/>
</dbReference>
<feature type="domain" description="Histidine kinase" evidence="9">
    <location>
        <begin position="496"/>
        <end position="600"/>
    </location>
</feature>
<feature type="transmembrane region" description="Helical" evidence="8">
    <location>
        <begin position="21"/>
        <end position="40"/>
    </location>
</feature>
<name>S0FF86_RUMCE</name>
<dbReference type="InterPro" id="IPR004358">
    <property type="entry name" value="Sig_transdc_His_kin-like_C"/>
</dbReference>
<dbReference type="RefSeq" id="WP_004630452.1">
    <property type="nucleotide sequence ID" value="NZ_AORV01000066.1"/>
</dbReference>
<keyword evidence="8" id="KW-0812">Transmembrane</keyword>
<keyword evidence="7" id="KW-0902">Two-component regulatory system</keyword>
<dbReference type="Pfam" id="PF00672">
    <property type="entry name" value="HAMP"/>
    <property type="match status" value="1"/>
</dbReference>
<evidence type="ECO:0000256" key="5">
    <source>
        <dbReference type="ARBA" id="ARBA00022679"/>
    </source>
</evidence>
<dbReference type="InterPro" id="IPR010559">
    <property type="entry name" value="Sig_transdc_His_kin_internal"/>
</dbReference>
<dbReference type="SUPFAM" id="SSF55874">
    <property type="entry name" value="ATPase domain of HSP90 chaperone/DNA topoisomerase II/histidine kinase"/>
    <property type="match status" value="1"/>
</dbReference>
<dbReference type="Gene3D" id="3.30.565.10">
    <property type="entry name" value="Histidine kinase-like ATPase, C-terminal domain"/>
    <property type="match status" value="1"/>
</dbReference>
<dbReference type="InterPro" id="IPR050640">
    <property type="entry name" value="Bact_2-comp_sensor_kinase"/>
</dbReference>
<dbReference type="eggNOG" id="COG2972">
    <property type="taxonomic scope" value="Bacteria"/>
</dbReference>
<dbReference type="STRING" id="1195236.CTER_4990"/>
<protein>
    <recommendedName>
        <fullName evidence="3">histidine kinase</fullName>
        <ecNumber evidence="3">2.7.13.3</ecNumber>
    </recommendedName>
</protein>
<evidence type="ECO:0000256" key="3">
    <source>
        <dbReference type="ARBA" id="ARBA00012438"/>
    </source>
</evidence>
<keyword evidence="8" id="KW-1133">Transmembrane helix</keyword>
<evidence type="ECO:0000256" key="2">
    <source>
        <dbReference type="ARBA" id="ARBA00004370"/>
    </source>
</evidence>
<keyword evidence="8" id="KW-0472">Membrane</keyword>
<dbReference type="SUPFAM" id="SSF158472">
    <property type="entry name" value="HAMP domain-like"/>
    <property type="match status" value="1"/>
</dbReference>
<dbReference type="Pfam" id="PF02518">
    <property type="entry name" value="HATPase_c"/>
    <property type="match status" value="1"/>
</dbReference>
<dbReference type="GO" id="GO:0016020">
    <property type="term" value="C:membrane"/>
    <property type="evidence" value="ECO:0007669"/>
    <property type="project" value="UniProtKB-SubCell"/>
</dbReference>
<organism evidence="11 12">
    <name type="scientific">Ruminiclostridium cellobioparum subsp. termitidis CT1112</name>
    <dbReference type="NCBI Taxonomy" id="1195236"/>
    <lineage>
        <taxon>Bacteria</taxon>
        <taxon>Bacillati</taxon>
        <taxon>Bacillota</taxon>
        <taxon>Clostridia</taxon>
        <taxon>Eubacteriales</taxon>
        <taxon>Oscillospiraceae</taxon>
        <taxon>Ruminiclostridium</taxon>
    </lineage>
</organism>
<dbReference type="EC" id="2.7.13.3" evidence="3"/>
<dbReference type="EMBL" id="AORV01000066">
    <property type="protein sequence ID" value="EMS69410.1"/>
    <property type="molecule type" value="Genomic_DNA"/>
</dbReference>
<dbReference type="Proteomes" id="UP000014155">
    <property type="component" value="Unassembled WGS sequence"/>
</dbReference>
<dbReference type="PANTHER" id="PTHR34220:SF7">
    <property type="entry name" value="SENSOR HISTIDINE KINASE YPDA"/>
    <property type="match status" value="1"/>
</dbReference>
<dbReference type="SMART" id="SM00304">
    <property type="entry name" value="HAMP"/>
    <property type="match status" value="1"/>
</dbReference>
<keyword evidence="5 11" id="KW-0808">Transferase</keyword>
<comment type="subcellular location">
    <subcellularLocation>
        <location evidence="2">Membrane</location>
    </subcellularLocation>
</comment>
<proteinExistence type="predicted"/>
<dbReference type="GO" id="GO:0000155">
    <property type="term" value="F:phosphorelay sensor kinase activity"/>
    <property type="evidence" value="ECO:0007669"/>
    <property type="project" value="InterPro"/>
</dbReference>
<evidence type="ECO:0000256" key="4">
    <source>
        <dbReference type="ARBA" id="ARBA00022553"/>
    </source>
</evidence>
<dbReference type="Pfam" id="PF06580">
    <property type="entry name" value="His_kinase"/>
    <property type="match status" value="1"/>
</dbReference>
<comment type="caution">
    <text evidence="11">The sequence shown here is derived from an EMBL/GenBank/DDBJ whole genome shotgun (WGS) entry which is preliminary data.</text>
</comment>
<dbReference type="InterPro" id="IPR005467">
    <property type="entry name" value="His_kinase_dom"/>
</dbReference>
<dbReference type="PROSITE" id="PS50885">
    <property type="entry name" value="HAMP"/>
    <property type="match status" value="1"/>
</dbReference>
<dbReference type="AlphaFoldDB" id="S0FF86"/>
<dbReference type="Gene3D" id="6.10.340.10">
    <property type="match status" value="1"/>
</dbReference>
<evidence type="ECO:0000256" key="6">
    <source>
        <dbReference type="ARBA" id="ARBA00022777"/>
    </source>
</evidence>
<keyword evidence="12" id="KW-1185">Reference proteome</keyword>
<reference evidence="11 12" key="1">
    <citation type="journal article" date="2013" name="Genome Announc.">
        <title>Draft Genome Sequence of the Cellulolytic, Mesophilic, Anaerobic Bacterium Clostridium termitidis Strain CT1112 (DSM 5398).</title>
        <authorList>
            <person name="Lal S."/>
            <person name="Ramachandran U."/>
            <person name="Zhang X."/>
            <person name="Munir R."/>
            <person name="Sparling R."/>
            <person name="Levin D.B."/>
        </authorList>
    </citation>
    <scope>NUCLEOTIDE SEQUENCE [LARGE SCALE GENOMIC DNA]</scope>
    <source>
        <strain evidence="11 12">CT1112</strain>
    </source>
</reference>
<keyword evidence="6 11" id="KW-0418">Kinase</keyword>
<feature type="domain" description="HAMP" evidence="10">
    <location>
        <begin position="333"/>
        <end position="385"/>
    </location>
</feature>
<feature type="transmembrane region" description="Helical" evidence="8">
    <location>
        <begin position="314"/>
        <end position="337"/>
    </location>
</feature>